<feature type="region of interest" description="Disordered" evidence="1">
    <location>
        <begin position="535"/>
        <end position="557"/>
    </location>
</feature>
<proteinExistence type="predicted"/>
<protein>
    <recommendedName>
        <fullName evidence="2">Phage tail lysozyme domain-containing protein</fullName>
    </recommendedName>
</protein>
<dbReference type="Gene3D" id="1.10.530.10">
    <property type="match status" value="1"/>
</dbReference>
<evidence type="ECO:0000259" key="2">
    <source>
        <dbReference type="Pfam" id="PF18013"/>
    </source>
</evidence>
<evidence type="ECO:0000313" key="3">
    <source>
        <dbReference type="EMBL" id="CUJ00309.1"/>
    </source>
</evidence>
<name>A0AAD2IYY4_ACHAE</name>
<sequence>MATVIDALVVTLGLNAKGFKQGAAEVDDSLQHTREESARTAREMDEKGKKAAQFFKRVRNEALALLAVFTAGMGLKSFVSSTIESTASLARMSENLNMSAKDLAEWQLAAKNAGGSVEGITAQLRESADQVAKFKRGMAAETLPAFFQFGGKTDDLKDGNTYLEARARIVAEIYKTDRARAALAANMMGLDAQQFNLYKEGPEGIARRRQEQSGPAAEQAAAAERAEQLRRKYDTAMNKLASVGVNVLTALMPAFDFAVDKLIEFGNWIIQNRAVINETVKSWVKGAEQVFGWVSKFGDKINEFMDTPIGRVVKKALDIGVEATVPKAAREAEKDASATATAKRANASLTPDASDAIEKFEKMGWSRAQAIGIVNNLQAESGGKLDHRAVGDSGTAFGVAQWRNERVEMFKKVMGVALSESTRDQQYAFANWELHNTHKEAGDKLKAAKTAEDASRVVTLDFEIPAKKEQRAEERAAVATELAKLADAATLKNGTAPEQKTLVADQSTQPVAVEVALPDSLRAGALAAANAARAAQSSSQMVNNTNTSTTTNSSETNISGPITVMTAATDGFGLVRDLAGIGKGQSLVQQANTGLN</sequence>
<evidence type="ECO:0000256" key="1">
    <source>
        <dbReference type="SAM" id="MobiDB-lite"/>
    </source>
</evidence>
<dbReference type="Pfam" id="PF18013">
    <property type="entry name" value="Phage_lysozyme2"/>
    <property type="match status" value="1"/>
</dbReference>
<dbReference type="AlphaFoldDB" id="A0AAD2IYY4"/>
<dbReference type="RefSeq" id="WP_054453370.1">
    <property type="nucleotide sequence ID" value="NZ_CYTK01000003.1"/>
</dbReference>
<dbReference type="InterPro" id="IPR041219">
    <property type="entry name" value="Phage_lysozyme2"/>
</dbReference>
<dbReference type="Proteomes" id="UP000044098">
    <property type="component" value="Unassembled WGS sequence"/>
</dbReference>
<organism evidence="3 4">
    <name type="scientific">Achromobacter aegrifaciens</name>
    <dbReference type="NCBI Taxonomy" id="1287736"/>
    <lineage>
        <taxon>Bacteria</taxon>
        <taxon>Pseudomonadati</taxon>
        <taxon>Pseudomonadota</taxon>
        <taxon>Betaproteobacteria</taxon>
        <taxon>Burkholderiales</taxon>
        <taxon>Alcaligenaceae</taxon>
        <taxon>Achromobacter</taxon>
    </lineage>
</organism>
<comment type="caution">
    <text evidence="3">The sequence shown here is derived from an EMBL/GenBank/DDBJ whole genome shotgun (WGS) entry which is preliminary data.</text>
</comment>
<gene>
    <name evidence="3" type="ORF">ERS370000_02392</name>
</gene>
<reference evidence="3 4" key="1">
    <citation type="submission" date="2015-09" db="EMBL/GenBank/DDBJ databases">
        <authorList>
            <consortium name="Pathogen Informatics"/>
        </authorList>
    </citation>
    <scope>NUCLEOTIDE SEQUENCE [LARGE SCALE GENOMIC DNA]</scope>
    <source>
        <strain evidence="3 4">2789STDY5608625</strain>
    </source>
</reference>
<dbReference type="EMBL" id="CYTK01000003">
    <property type="protein sequence ID" value="CUJ00309.1"/>
    <property type="molecule type" value="Genomic_DNA"/>
</dbReference>
<feature type="domain" description="Phage tail lysozyme" evidence="2">
    <location>
        <begin position="354"/>
        <end position="483"/>
    </location>
</feature>
<evidence type="ECO:0000313" key="4">
    <source>
        <dbReference type="Proteomes" id="UP000044098"/>
    </source>
</evidence>
<accession>A0AAD2IYY4</accession>